<dbReference type="OrthoDB" id="4505290at2759"/>
<evidence type="ECO:0000313" key="3">
    <source>
        <dbReference type="Proteomes" id="UP000327118"/>
    </source>
</evidence>
<organism evidence="2 3">
    <name type="scientific">Aspergillus coremiiformis</name>
    <dbReference type="NCBI Taxonomy" id="138285"/>
    <lineage>
        <taxon>Eukaryota</taxon>
        <taxon>Fungi</taxon>
        <taxon>Dikarya</taxon>
        <taxon>Ascomycota</taxon>
        <taxon>Pezizomycotina</taxon>
        <taxon>Eurotiomycetes</taxon>
        <taxon>Eurotiomycetidae</taxon>
        <taxon>Eurotiales</taxon>
        <taxon>Aspergillaceae</taxon>
        <taxon>Aspergillus</taxon>
        <taxon>Aspergillus subgen. Circumdati</taxon>
    </lineage>
</organism>
<dbReference type="EMBL" id="ML739088">
    <property type="protein sequence ID" value="KAE8353803.1"/>
    <property type="molecule type" value="Genomic_DNA"/>
</dbReference>
<evidence type="ECO:0000256" key="1">
    <source>
        <dbReference type="SAM" id="SignalP"/>
    </source>
</evidence>
<feature type="chain" id="PRO_5024881231" description="Extracellular membrane protein CFEM domain-containing protein" evidence="1">
    <location>
        <begin position="20"/>
        <end position="74"/>
    </location>
</feature>
<protein>
    <recommendedName>
        <fullName evidence="4">Extracellular membrane protein CFEM domain-containing protein</fullName>
    </recommendedName>
</protein>
<name>A0A5N6Z9F1_9EURO</name>
<evidence type="ECO:0008006" key="4">
    <source>
        <dbReference type="Google" id="ProtNLM"/>
    </source>
</evidence>
<sequence length="74" mass="7978">MQLLPILITALTLMTGALAQEKWHGCAGGFFCNNNDECRAQEDCQNTAGGNADKIFCGGPNHPHACFAYYPTTN</sequence>
<dbReference type="Proteomes" id="UP000327118">
    <property type="component" value="Unassembled WGS sequence"/>
</dbReference>
<keyword evidence="1" id="KW-0732">Signal</keyword>
<reference evidence="3" key="1">
    <citation type="submission" date="2019-04" db="EMBL/GenBank/DDBJ databases">
        <title>Friends and foes A comparative genomics studyof 23 Aspergillus species from section Flavi.</title>
        <authorList>
            <consortium name="DOE Joint Genome Institute"/>
            <person name="Kjaerbolling I."/>
            <person name="Vesth T."/>
            <person name="Frisvad J.C."/>
            <person name="Nybo J.L."/>
            <person name="Theobald S."/>
            <person name="Kildgaard S."/>
            <person name="Isbrandt T."/>
            <person name="Kuo A."/>
            <person name="Sato A."/>
            <person name="Lyhne E.K."/>
            <person name="Kogle M.E."/>
            <person name="Wiebenga A."/>
            <person name="Kun R.S."/>
            <person name="Lubbers R.J."/>
            <person name="Makela M.R."/>
            <person name="Barry K."/>
            <person name="Chovatia M."/>
            <person name="Clum A."/>
            <person name="Daum C."/>
            <person name="Haridas S."/>
            <person name="He G."/>
            <person name="LaButti K."/>
            <person name="Lipzen A."/>
            <person name="Mondo S."/>
            <person name="Riley R."/>
            <person name="Salamov A."/>
            <person name="Simmons B.A."/>
            <person name="Magnuson J.K."/>
            <person name="Henrissat B."/>
            <person name="Mortensen U.H."/>
            <person name="Larsen T.O."/>
            <person name="Devries R.P."/>
            <person name="Grigoriev I.V."/>
            <person name="Machida M."/>
            <person name="Baker S.E."/>
            <person name="Andersen M.R."/>
        </authorList>
    </citation>
    <scope>NUCLEOTIDE SEQUENCE [LARGE SCALE GENOMIC DNA]</scope>
    <source>
        <strain evidence="3">CBS 553.77</strain>
    </source>
</reference>
<dbReference type="AlphaFoldDB" id="A0A5N6Z9F1"/>
<gene>
    <name evidence="2" type="ORF">BDV28DRAFT_132450</name>
</gene>
<proteinExistence type="predicted"/>
<feature type="signal peptide" evidence="1">
    <location>
        <begin position="1"/>
        <end position="19"/>
    </location>
</feature>
<evidence type="ECO:0000313" key="2">
    <source>
        <dbReference type="EMBL" id="KAE8353803.1"/>
    </source>
</evidence>
<keyword evidence="3" id="KW-1185">Reference proteome</keyword>
<accession>A0A5N6Z9F1</accession>